<dbReference type="EMBL" id="JBANRG010000011">
    <property type="protein sequence ID" value="KAK7462431.1"/>
    <property type="molecule type" value="Genomic_DNA"/>
</dbReference>
<evidence type="ECO:0000313" key="2">
    <source>
        <dbReference type="EMBL" id="KAK7462431.1"/>
    </source>
</evidence>
<organism evidence="2 3">
    <name type="scientific">Marasmiellus scandens</name>
    <dbReference type="NCBI Taxonomy" id="2682957"/>
    <lineage>
        <taxon>Eukaryota</taxon>
        <taxon>Fungi</taxon>
        <taxon>Dikarya</taxon>
        <taxon>Basidiomycota</taxon>
        <taxon>Agaricomycotina</taxon>
        <taxon>Agaricomycetes</taxon>
        <taxon>Agaricomycetidae</taxon>
        <taxon>Agaricales</taxon>
        <taxon>Marasmiineae</taxon>
        <taxon>Omphalotaceae</taxon>
        <taxon>Marasmiellus</taxon>
    </lineage>
</organism>
<feature type="compositionally biased region" description="Low complexity" evidence="1">
    <location>
        <begin position="305"/>
        <end position="318"/>
    </location>
</feature>
<protein>
    <submittedName>
        <fullName evidence="2">Uncharacterized protein</fullName>
    </submittedName>
</protein>
<feature type="compositionally biased region" description="Pro residues" evidence="1">
    <location>
        <begin position="91"/>
        <end position="104"/>
    </location>
</feature>
<evidence type="ECO:0000313" key="3">
    <source>
        <dbReference type="Proteomes" id="UP001498398"/>
    </source>
</evidence>
<feature type="region of interest" description="Disordered" evidence="1">
    <location>
        <begin position="91"/>
        <end position="188"/>
    </location>
</feature>
<reference evidence="2 3" key="1">
    <citation type="submission" date="2024-01" db="EMBL/GenBank/DDBJ databases">
        <title>A draft genome for the cacao thread blight pathogen Marasmiellus scandens.</title>
        <authorList>
            <person name="Baruah I.K."/>
            <person name="Leung J."/>
            <person name="Bukari Y."/>
            <person name="Amoako-Attah I."/>
            <person name="Meinhardt L.W."/>
            <person name="Bailey B.A."/>
            <person name="Cohen S.P."/>
        </authorList>
    </citation>
    <scope>NUCLEOTIDE SEQUENCE [LARGE SCALE GENOMIC DNA]</scope>
    <source>
        <strain evidence="2 3">GH-19</strain>
    </source>
</reference>
<comment type="caution">
    <text evidence="2">The sequence shown here is derived from an EMBL/GenBank/DDBJ whole genome shotgun (WGS) entry which is preliminary data.</text>
</comment>
<sequence>MSSFESTRPKSKAVDRVHRYLADRAERIASEGRQELIWFPPQVLDDLHANDQEEVDDNFFVPEIGPHEMVLDIPARTLTYEQVLDLSVPAPAPMAVPGPGPVPPRQGGYNQPTQHPDPDRRRVQVHPGHPYPPPNSNSVPRPQTLPRHHAPPTDGQALGMTTPSRPPVHHAYPRPYPRLHGHHPPTSTLNAQAHIHAQHNYNHLLGEDEDAKYKRLGLATNADPGLPRGMGMERGMVGGSGSAHRAPNIPAFSHGHAHTHGRVQSSRVQPGYRQGHLGQDEDANFKRNLHNTLGITNANVNNAPSGGSSGAMGPSSIGLGNQRRITRPWEL</sequence>
<feature type="region of interest" description="Disordered" evidence="1">
    <location>
        <begin position="305"/>
        <end position="331"/>
    </location>
</feature>
<accession>A0ABR1JK26</accession>
<evidence type="ECO:0000256" key="1">
    <source>
        <dbReference type="SAM" id="MobiDB-lite"/>
    </source>
</evidence>
<proteinExistence type="predicted"/>
<keyword evidence="3" id="KW-1185">Reference proteome</keyword>
<feature type="compositionally biased region" description="Basic residues" evidence="1">
    <location>
        <begin position="167"/>
        <end position="183"/>
    </location>
</feature>
<name>A0ABR1JK26_9AGAR</name>
<gene>
    <name evidence="2" type="ORF">VKT23_008030</name>
</gene>
<dbReference type="Proteomes" id="UP001498398">
    <property type="component" value="Unassembled WGS sequence"/>
</dbReference>
<feature type="region of interest" description="Disordered" evidence="1">
    <location>
        <begin position="238"/>
        <end position="275"/>
    </location>
</feature>